<reference evidence="2" key="1">
    <citation type="journal article" date="2018" name="Gigascience">
        <title>Genome assembly of the Pink Ipe (Handroanthus impetiginosus, Bignoniaceae), a highly valued, ecologically keystone Neotropical timber forest tree.</title>
        <authorList>
            <person name="Silva-Junior O.B."/>
            <person name="Grattapaglia D."/>
            <person name="Novaes E."/>
            <person name="Collevatti R.G."/>
        </authorList>
    </citation>
    <scope>NUCLEOTIDE SEQUENCE [LARGE SCALE GENOMIC DNA]</scope>
    <source>
        <strain evidence="2">cv. UFG-1</strain>
    </source>
</reference>
<accession>A0A2G9HXN0</accession>
<dbReference type="AlphaFoldDB" id="A0A2G9HXN0"/>
<evidence type="ECO:0000313" key="2">
    <source>
        <dbReference type="Proteomes" id="UP000231279"/>
    </source>
</evidence>
<organism evidence="1 2">
    <name type="scientific">Handroanthus impetiginosus</name>
    <dbReference type="NCBI Taxonomy" id="429701"/>
    <lineage>
        <taxon>Eukaryota</taxon>
        <taxon>Viridiplantae</taxon>
        <taxon>Streptophyta</taxon>
        <taxon>Embryophyta</taxon>
        <taxon>Tracheophyta</taxon>
        <taxon>Spermatophyta</taxon>
        <taxon>Magnoliopsida</taxon>
        <taxon>eudicotyledons</taxon>
        <taxon>Gunneridae</taxon>
        <taxon>Pentapetalae</taxon>
        <taxon>asterids</taxon>
        <taxon>lamiids</taxon>
        <taxon>Lamiales</taxon>
        <taxon>Bignoniaceae</taxon>
        <taxon>Crescentiina</taxon>
        <taxon>Tabebuia alliance</taxon>
        <taxon>Handroanthus</taxon>
    </lineage>
</organism>
<gene>
    <name evidence="1" type="ORF">CDL12_04997</name>
</gene>
<dbReference type="EMBL" id="NKXS01000791">
    <property type="protein sequence ID" value="PIN22276.1"/>
    <property type="molecule type" value="Genomic_DNA"/>
</dbReference>
<dbReference type="STRING" id="429701.A0A2G9HXN0"/>
<comment type="caution">
    <text evidence="1">The sequence shown here is derived from an EMBL/GenBank/DDBJ whole genome shotgun (WGS) entry which is preliminary data.</text>
</comment>
<sequence>MYAARIIHHSKKLRQTHSVLRERAISVCWFTKDTGSLVDKIDDIPRHGPLCIGPGDKNGIPQLPARGCFGPSHQSINGTMIPAAIMNKGNTLWTARKVNVAALGPLYNSQPQNLVKSFSTDAG</sequence>
<name>A0A2G9HXN0_9LAMI</name>
<dbReference type="OrthoDB" id="1425086at2759"/>
<protein>
    <submittedName>
        <fullName evidence="1">Uncharacterized protein</fullName>
    </submittedName>
</protein>
<dbReference type="Proteomes" id="UP000231279">
    <property type="component" value="Unassembled WGS sequence"/>
</dbReference>
<keyword evidence="2" id="KW-1185">Reference proteome</keyword>
<evidence type="ECO:0000313" key="1">
    <source>
        <dbReference type="EMBL" id="PIN22276.1"/>
    </source>
</evidence>
<proteinExistence type="predicted"/>